<gene>
    <name evidence="3" type="ORF">DU504_06595</name>
</gene>
<dbReference type="InterPro" id="IPR045782">
    <property type="entry name" value="TrbL_3"/>
</dbReference>
<keyword evidence="2" id="KW-0812">Transmembrane</keyword>
<feature type="region of interest" description="Disordered" evidence="1">
    <location>
        <begin position="360"/>
        <end position="383"/>
    </location>
</feature>
<name>A0A368NBY7_9EURY</name>
<keyword evidence="4" id="KW-1185">Reference proteome</keyword>
<proteinExistence type="predicted"/>
<feature type="compositionally biased region" description="Polar residues" evidence="1">
    <location>
        <begin position="370"/>
        <end position="383"/>
    </location>
</feature>
<evidence type="ECO:0000256" key="1">
    <source>
        <dbReference type="SAM" id="MobiDB-lite"/>
    </source>
</evidence>
<feature type="transmembrane region" description="Helical" evidence="2">
    <location>
        <begin position="256"/>
        <end position="278"/>
    </location>
</feature>
<evidence type="ECO:0000313" key="3">
    <source>
        <dbReference type="EMBL" id="RCU47001.1"/>
    </source>
</evidence>
<accession>A0A368NBY7</accession>
<evidence type="ECO:0008006" key="5">
    <source>
        <dbReference type="Google" id="ProtNLM"/>
    </source>
</evidence>
<feature type="transmembrane region" description="Helical" evidence="2">
    <location>
        <begin position="226"/>
        <end position="244"/>
    </location>
</feature>
<dbReference type="EMBL" id="QPHM01000001">
    <property type="protein sequence ID" value="RCU47001.1"/>
    <property type="molecule type" value="Genomic_DNA"/>
</dbReference>
<dbReference type="RefSeq" id="WP_114448551.1">
    <property type="nucleotide sequence ID" value="NZ_QPHM01000001.1"/>
</dbReference>
<feature type="transmembrane region" description="Helical" evidence="2">
    <location>
        <begin position="156"/>
        <end position="174"/>
    </location>
</feature>
<evidence type="ECO:0000313" key="4">
    <source>
        <dbReference type="Proteomes" id="UP000252189"/>
    </source>
</evidence>
<sequence length="383" mass="42154">MNSKITLVLLVIALAGLLTGSVAAQAGEPTTTPGEEDDDEGPIVDLSGVIEAINQLIDDFQYFTDNWDKTIEELLIAVLFKPFQTVAQQLIRFLSMLLMHTPDVHPNPAVEEVHSQVLLVTYFLSGLTFTATGLLYITGPLFGVSYGQVRMIIPRILAALIFSTVSLPLLQYAVELSNVLVQAFAPSQLYMSMEQLAGLSTALVIAWVVESAVLLVVVVMFIIRNVYIMFVAAISPLLALTWAVPKAKRYADTFIAGWWTALAMAPLDMLVLKFSFAMIQGNGGNIPGSISNWILGVGAFSLLILVPYQLYGASQAAVGQAYVVSRGIKNRAKQAYRYNRGKTGQQTDFDLSQDEARRLKSYRRKKRQQTSDSSYRGNWGENQ</sequence>
<reference evidence="3 4" key="1">
    <citation type="submission" date="2018-07" db="EMBL/GenBank/DDBJ databases">
        <title>Genome sequences of Haloplanus salinus JCM 18368T.</title>
        <authorList>
            <person name="Kim Y.B."/>
            <person name="Roh S.W."/>
        </authorList>
    </citation>
    <scope>NUCLEOTIDE SEQUENCE [LARGE SCALE GENOMIC DNA]</scope>
    <source>
        <strain evidence="3 4">JCM 18368</strain>
    </source>
</reference>
<dbReference type="OrthoDB" id="351267at2157"/>
<keyword evidence="2" id="KW-1133">Transmembrane helix</keyword>
<dbReference type="Proteomes" id="UP000252189">
    <property type="component" value="Unassembled WGS sequence"/>
</dbReference>
<feature type="transmembrane region" description="Helical" evidence="2">
    <location>
        <begin position="290"/>
        <end position="311"/>
    </location>
</feature>
<dbReference type="Pfam" id="PF19590">
    <property type="entry name" value="TrbL_3"/>
    <property type="match status" value="1"/>
</dbReference>
<feature type="transmembrane region" description="Helical" evidence="2">
    <location>
        <begin position="122"/>
        <end position="144"/>
    </location>
</feature>
<organism evidence="3 4">
    <name type="scientific">Haloplanus salinus</name>
    <dbReference type="NCBI Taxonomy" id="1126245"/>
    <lineage>
        <taxon>Archaea</taxon>
        <taxon>Methanobacteriati</taxon>
        <taxon>Methanobacteriota</taxon>
        <taxon>Stenosarchaea group</taxon>
        <taxon>Halobacteria</taxon>
        <taxon>Halobacteriales</taxon>
        <taxon>Haloferacaceae</taxon>
        <taxon>Haloplanus</taxon>
    </lineage>
</organism>
<feature type="transmembrane region" description="Helical" evidence="2">
    <location>
        <begin position="196"/>
        <end position="219"/>
    </location>
</feature>
<comment type="caution">
    <text evidence="3">The sequence shown here is derived from an EMBL/GenBank/DDBJ whole genome shotgun (WGS) entry which is preliminary data.</text>
</comment>
<dbReference type="AlphaFoldDB" id="A0A368NBY7"/>
<evidence type="ECO:0000256" key="2">
    <source>
        <dbReference type="SAM" id="Phobius"/>
    </source>
</evidence>
<keyword evidence="2" id="KW-0472">Membrane</keyword>
<protein>
    <recommendedName>
        <fullName evidence="5">Conjugal transfer protein TrbL</fullName>
    </recommendedName>
</protein>